<evidence type="ECO:0000256" key="1">
    <source>
        <dbReference type="SAM" id="MobiDB-lite"/>
    </source>
</evidence>
<sequence>MPTAKGSVIRPSATRLTFVFVIEGIQYNFNATVSPAIQPFTSNTLTLTYDSVDDLTSTRDYSGRIGTSDLKLTWNNGPEVTGGINQPGISPANTVTGSGAWEVN</sequence>
<dbReference type="Proteomes" id="UP000286045">
    <property type="component" value="Unassembled WGS sequence"/>
</dbReference>
<dbReference type="AlphaFoldDB" id="A0A439DBJ3"/>
<keyword evidence="3" id="KW-1185">Reference proteome</keyword>
<organism evidence="2 3">
    <name type="scientific">Xylaria grammica</name>
    <dbReference type="NCBI Taxonomy" id="363999"/>
    <lineage>
        <taxon>Eukaryota</taxon>
        <taxon>Fungi</taxon>
        <taxon>Dikarya</taxon>
        <taxon>Ascomycota</taxon>
        <taxon>Pezizomycotina</taxon>
        <taxon>Sordariomycetes</taxon>
        <taxon>Xylariomycetidae</taxon>
        <taxon>Xylariales</taxon>
        <taxon>Xylariaceae</taxon>
        <taxon>Xylaria</taxon>
    </lineage>
</organism>
<dbReference type="EMBL" id="RYZI01000070">
    <property type="protein sequence ID" value="RWA11763.1"/>
    <property type="molecule type" value="Genomic_DNA"/>
</dbReference>
<reference evidence="2 3" key="1">
    <citation type="submission" date="2018-12" db="EMBL/GenBank/DDBJ databases">
        <title>Draft genome sequence of Xylaria grammica IHI A82.</title>
        <authorList>
            <person name="Buettner E."/>
            <person name="Kellner H."/>
        </authorList>
    </citation>
    <scope>NUCLEOTIDE SEQUENCE [LARGE SCALE GENOMIC DNA]</scope>
    <source>
        <strain evidence="2 3">IHI A82</strain>
    </source>
</reference>
<accession>A0A439DBJ3</accession>
<name>A0A439DBJ3_9PEZI</name>
<evidence type="ECO:0000313" key="3">
    <source>
        <dbReference type="Proteomes" id="UP000286045"/>
    </source>
</evidence>
<feature type="compositionally biased region" description="Polar residues" evidence="1">
    <location>
        <begin position="82"/>
        <end position="97"/>
    </location>
</feature>
<evidence type="ECO:0000313" key="2">
    <source>
        <dbReference type="EMBL" id="RWA11763.1"/>
    </source>
</evidence>
<gene>
    <name evidence="2" type="ORF">EKO27_g3338</name>
</gene>
<proteinExistence type="predicted"/>
<feature type="region of interest" description="Disordered" evidence="1">
    <location>
        <begin position="82"/>
        <end position="104"/>
    </location>
</feature>
<comment type="caution">
    <text evidence="2">The sequence shown here is derived from an EMBL/GenBank/DDBJ whole genome shotgun (WGS) entry which is preliminary data.</text>
</comment>
<protein>
    <submittedName>
        <fullName evidence="2">Uncharacterized protein</fullName>
    </submittedName>
</protein>